<dbReference type="PANTHER" id="PTHR36847">
    <property type="entry name" value="AMIDOLIGASE ENZYME"/>
    <property type="match status" value="1"/>
</dbReference>
<gene>
    <name evidence="1" type="ORF">FN846DRAFT_940258</name>
</gene>
<organism evidence="1 2">
    <name type="scientific">Sphaerosporella brunnea</name>
    <dbReference type="NCBI Taxonomy" id="1250544"/>
    <lineage>
        <taxon>Eukaryota</taxon>
        <taxon>Fungi</taxon>
        <taxon>Dikarya</taxon>
        <taxon>Ascomycota</taxon>
        <taxon>Pezizomycotina</taxon>
        <taxon>Pezizomycetes</taxon>
        <taxon>Pezizales</taxon>
        <taxon>Pyronemataceae</taxon>
        <taxon>Sphaerosporella</taxon>
    </lineage>
</organism>
<dbReference type="InterPro" id="IPR022025">
    <property type="entry name" value="Amidoligase_2"/>
</dbReference>
<accession>A0A5J5F1I1</accession>
<name>A0A5J5F1I1_9PEZI</name>
<dbReference type="PANTHER" id="PTHR36847:SF1">
    <property type="entry name" value="AMIDOLIGASE ENZYME"/>
    <property type="match status" value="1"/>
</dbReference>
<dbReference type="Proteomes" id="UP000326924">
    <property type="component" value="Unassembled WGS sequence"/>
</dbReference>
<dbReference type="InParanoid" id="A0A5J5F1I1"/>
<proteinExistence type="predicted"/>
<evidence type="ECO:0008006" key="3">
    <source>
        <dbReference type="Google" id="ProtNLM"/>
    </source>
</evidence>
<sequence length="509" mass="59056">MEPDISTKTAAKFLRLYGKKPTSNSDAWLIDINPEEMYEASKTANRINNIDGDDEDDYVNDFETIEAHLKSVLLQHGHRETRVIPKELRHDPRLTFGLELEMVINRKPKDTSDRDEGLRMLLKSFEKLNSILPRQFPAEMYWKGSNGPKMCGEPDRTKFLIQRDESIRNRIKPKIPIVLPKAKTDPVLASTAQSIKQISALWKVPKGKWGWEQPVDHEKPLSPAEEKSKWDVIRFTETSPSTRVVEFPTEKQIRDDYLNSLDDRKFILGVPVEVCTPIMTQKTYKYLLRKSLHWMPHDMPLHFGESMGLHVHVGCGVNKTWNLAELKAIAKGVILWEAALDAYHAEWRRKGTWMCTSNRNSPLLKDLTVLDCFAKIDRTRTPKEFYRVVGDAKFQKYNFGINRTYGTIEFRQAEAHGDHERAIKWVETLSALVTGSLLTEPWEWVAWGRMVWVGGYYLRELPLAVWERFGLDAHLKASFEEKFPAKWAYGEERTRCDNDVHKGLCCYYL</sequence>
<evidence type="ECO:0000313" key="1">
    <source>
        <dbReference type="EMBL" id="KAA8910025.1"/>
    </source>
</evidence>
<reference evidence="1 2" key="1">
    <citation type="submission" date="2019-09" db="EMBL/GenBank/DDBJ databases">
        <title>Draft genome of the ectomycorrhizal ascomycete Sphaerosporella brunnea.</title>
        <authorList>
            <consortium name="DOE Joint Genome Institute"/>
            <person name="Benucci G.M."/>
            <person name="Marozzi G."/>
            <person name="Antonielli L."/>
            <person name="Sanchez S."/>
            <person name="Marco P."/>
            <person name="Wang X."/>
            <person name="Falini L.B."/>
            <person name="Barry K."/>
            <person name="Haridas S."/>
            <person name="Lipzen A."/>
            <person name="Labutti K."/>
            <person name="Grigoriev I.V."/>
            <person name="Murat C."/>
            <person name="Martin F."/>
            <person name="Albertini E."/>
            <person name="Donnini D."/>
            <person name="Bonito G."/>
        </authorList>
    </citation>
    <scope>NUCLEOTIDE SEQUENCE [LARGE SCALE GENOMIC DNA]</scope>
    <source>
        <strain evidence="1 2">Sb_GMNB300</strain>
    </source>
</reference>
<dbReference type="EMBL" id="VXIS01000051">
    <property type="protein sequence ID" value="KAA8910025.1"/>
    <property type="molecule type" value="Genomic_DNA"/>
</dbReference>
<dbReference type="OrthoDB" id="412402at2759"/>
<dbReference type="AlphaFoldDB" id="A0A5J5F1I1"/>
<protein>
    <recommendedName>
        <fullName evidence="3">Amidoligase enzyme-domain-containing protein</fullName>
    </recommendedName>
</protein>
<evidence type="ECO:0000313" key="2">
    <source>
        <dbReference type="Proteomes" id="UP000326924"/>
    </source>
</evidence>
<keyword evidence="2" id="KW-1185">Reference proteome</keyword>
<dbReference type="Pfam" id="PF12224">
    <property type="entry name" value="Amidoligase_2"/>
    <property type="match status" value="1"/>
</dbReference>
<comment type="caution">
    <text evidence="1">The sequence shown here is derived from an EMBL/GenBank/DDBJ whole genome shotgun (WGS) entry which is preliminary data.</text>
</comment>